<protein>
    <recommendedName>
        <fullName evidence="9">G-protein coupled receptors family 1 profile domain-containing protein</fullName>
    </recommendedName>
</protein>
<evidence type="ECO:0000256" key="7">
    <source>
        <dbReference type="ARBA" id="ARBA00023224"/>
    </source>
</evidence>
<evidence type="ECO:0000256" key="8">
    <source>
        <dbReference type="SAM" id="Phobius"/>
    </source>
</evidence>
<dbReference type="PANTHER" id="PTHR24243">
    <property type="entry name" value="G-PROTEIN COUPLED RECEPTOR"/>
    <property type="match status" value="1"/>
</dbReference>
<feature type="transmembrane region" description="Helical" evidence="8">
    <location>
        <begin position="56"/>
        <end position="80"/>
    </location>
</feature>
<dbReference type="PROSITE" id="PS50262">
    <property type="entry name" value="G_PROTEIN_RECEP_F1_2"/>
    <property type="match status" value="1"/>
</dbReference>
<feature type="transmembrane region" description="Helical" evidence="8">
    <location>
        <begin position="260"/>
        <end position="286"/>
    </location>
</feature>
<proteinExistence type="predicted"/>
<feature type="transmembrane region" description="Helical" evidence="8">
    <location>
        <begin position="133"/>
        <end position="152"/>
    </location>
</feature>
<keyword evidence="5 8" id="KW-0472">Membrane</keyword>
<evidence type="ECO:0000256" key="2">
    <source>
        <dbReference type="ARBA" id="ARBA00022692"/>
    </source>
</evidence>
<feature type="transmembrane region" description="Helical" evidence="8">
    <location>
        <begin position="220"/>
        <end position="240"/>
    </location>
</feature>
<dbReference type="Gene3D" id="1.20.1070.10">
    <property type="entry name" value="Rhodopsin 7-helix transmembrane proteins"/>
    <property type="match status" value="1"/>
</dbReference>
<keyword evidence="12" id="KW-1185">Reference proteome</keyword>
<dbReference type="GO" id="GO:0005886">
    <property type="term" value="C:plasma membrane"/>
    <property type="evidence" value="ECO:0007669"/>
    <property type="project" value="TreeGrafter"/>
</dbReference>
<dbReference type="EMBL" id="CAJNOJ010000328">
    <property type="protein sequence ID" value="CAF1401812.1"/>
    <property type="molecule type" value="Genomic_DNA"/>
</dbReference>
<evidence type="ECO:0000313" key="11">
    <source>
        <dbReference type="EMBL" id="CAF1401812.1"/>
    </source>
</evidence>
<keyword evidence="2 8" id="KW-0812">Transmembrane</keyword>
<dbReference type="InterPro" id="IPR017452">
    <property type="entry name" value="GPCR_Rhodpsn_7TM"/>
</dbReference>
<feature type="domain" description="G-protein coupled receptors family 1 profile" evidence="9">
    <location>
        <begin position="29"/>
        <end position="283"/>
    </location>
</feature>
<feature type="transmembrane region" description="Helical" evidence="8">
    <location>
        <begin position="12"/>
        <end position="36"/>
    </location>
</feature>
<dbReference type="Proteomes" id="UP000663828">
    <property type="component" value="Unassembled WGS sequence"/>
</dbReference>
<evidence type="ECO:0000256" key="4">
    <source>
        <dbReference type="ARBA" id="ARBA00023040"/>
    </source>
</evidence>
<keyword evidence="7" id="KW-0807">Transducer</keyword>
<gene>
    <name evidence="11" type="ORF">EDS130_LOCUS36060</name>
    <name evidence="10" type="ORF">XAT740_LOCUS21309</name>
</gene>
<evidence type="ECO:0000313" key="10">
    <source>
        <dbReference type="EMBL" id="CAF1157746.1"/>
    </source>
</evidence>
<dbReference type="EMBL" id="CAJNOR010001525">
    <property type="protein sequence ID" value="CAF1157746.1"/>
    <property type="molecule type" value="Genomic_DNA"/>
</dbReference>
<keyword evidence="4" id="KW-0297">G-protein coupled receptor</keyword>
<evidence type="ECO:0000256" key="3">
    <source>
        <dbReference type="ARBA" id="ARBA00022989"/>
    </source>
</evidence>
<feature type="transmembrane region" description="Helical" evidence="8">
    <location>
        <begin position="92"/>
        <end position="113"/>
    </location>
</feature>
<feature type="transmembrane region" description="Helical" evidence="8">
    <location>
        <begin position="176"/>
        <end position="200"/>
    </location>
</feature>
<evidence type="ECO:0000259" key="9">
    <source>
        <dbReference type="PROSITE" id="PS50262"/>
    </source>
</evidence>
<name>A0A815L5U4_ADIRI</name>
<evidence type="ECO:0000256" key="6">
    <source>
        <dbReference type="ARBA" id="ARBA00023170"/>
    </source>
</evidence>
<evidence type="ECO:0000256" key="5">
    <source>
        <dbReference type="ARBA" id="ARBA00023136"/>
    </source>
</evidence>
<comment type="caution">
    <text evidence="11">The sequence shown here is derived from an EMBL/GenBank/DDBJ whole genome shotgun (WGS) entry which is preliminary data.</text>
</comment>
<reference evidence="11" key="1">
    <citation type="submission" date="2021-02" db="EMBL/GenBank/DDBJ databases">
        <authorList>
            <person name="Nowell W R."/>
        </authorList>
    </citation>
    <scope>NUCLEOTIDE SEQUENCE</scope>
</reference>
<dbReference type="Proteomes" id="UP000663852">
    <property type="component" value="Unassembled WGS sequence"/>
</dbReference>
<keyword evidence="6" id="KW-0675">Receptor</keyword>
<accession>A0A815L5U4</accession>
<evidence type="ECO:0000256" key="1">
    <source>
        <dbReference type="ARBA" id="ARBA00004141"/>
    </source>
</evidence>
<sequence>MSSSAILISISQWFVIIVGLSFLFFGLIGTLTNLLIFSNRRLRKLPSTQYILIQSVFNILILSFVLLNQILVTGFVWPYFFTFRFACISRSYIAIFSTQTYLYLKCLVTFDAWASTSESVSIRQWSTVRRVRLLILITVMFWSLLSIPYAIWNNNILEKNIWQCFLVGEIFRKYHGYFFVPCLVLFIPLLWLSFFGYHTYKHITRFKRCIRRLVRLQQQFIRMILAQVFVLIISLVPYTAQYTYTTITDNWQKDSQWLAIDSIIVLTSRMCFFFNNAVECYIYICLSSEIRSIFKQLIFNLLPIRRPNVVLPI</sequence>
<dbReference type="AlphaFoldDB" id="A0A815L5U4"/>
<evidence type="ECO:0000313" key="13">
    <source>
        <dbReference type="Proteomes" id="UP000663852"/>
    </source>
</evidence>
<dbReference type="SUPFAM" id="SSF81321">
    <property type="entry name" value="Family A G protein-coupled receptor-like"/>
    <property type="match status" value="1"/>
</dbReference>
<comment type="subcellular location">
    <subcellularLocation>
        <location evidence="1">Membrane</location>
        <topology evidence="1">Multi-pass membrane protein</topology>
    </subcellularLocation>
</comment>
<organism evidence="11 13">
    <name type="scientific">Adineta ricciae</name>
    <name type="common">Rotifer</name>
    <dbReference type="NCBI Taxonomy" id="249248"/>
    <lineage>
        <taxon>Eukaryota</taxon>
        <taxon>Metazoa</taxon>
        <taxon>Spiralia</taxon>
        <taxon>Gnathifera</taxon>
        <taxon>Rotifera</taxon>
        <taxon>Eurotatoria</taxon>
        <taxon>Bdelloidea</taxon>
        <taxon>Adinetida</taxon>
        <taxon>Adinetidae</taxon>
        <taxon>Adineta</taxon>
    </lineage>
</organism>
<dbReference type="PANTHER" id="PTHR24243:SF208">
    <property type="entry name" value="PYROKININ-1 RECEPTOR"/>
    <property type="match status" value="1"/>
</dbReference>
<keyword evidence="3 8" id="KW-1133">Transmembrane helix</keyword>
<dbReference type="GO" id="GO:0004930">
    <property type="term" value="F:G protein-coupled receptor activity"/>
    <property type="evidence" value="ECO:0007669"/>
    <property type="project" value="UniProtKB-KW"/>
</dbReference>
<dbReference type="OrthoDB" id="10379042at2759"/>
<evidence type="ECO:0000313" key="12">
    <source>
        <dbReference type="Proteomes" id="UP000663828"/>
    </source>
</evidence>